<evidence type="ECO:0000256" key="6">
    <source>
        <dbReference type="ARBA" id="ARBA00022692"/>
    </source>
</evidence>
<evidence type="ECO:0000259" key="10">
    <source>
        <dbReference type="Pfam" id="PF02397"/>
    </source>
</evidence>
<feature type="transmembrane region" description="Helical" evidence="9">
    <location>
        <begin position="73"/>
        <end position="93"/>
    </location>
</feature>
<comment type="subcellular location">
    <subcellularLocation>
        <location evidence="2">Cell membrane</location>
    </subcellularLocation>
    <subcellularLocation>
        <location evidence="1">Membrane</location>
        <topology evidence="1">Multi-pass membrane protein</topology>
    </subcellularLocation>
</comment>
<comment type="caution">
    <text evidence="11">The sequence shown here is derived from an EMBL/GenBank/DDBJ whole genome shotgun (WGS) entry which is preliminary data.</text>
</comment>
<evidence type="ECO:0000256" key="8">
    <source>
        <dbReference type="ARBA" id="ARBA00023136"/>
    </source>
</evidence>
<keyword evidence="8 9" id="KW-0472">Membrane</keyword>
<keyword evidence="4" id="KW-1003">Cell membrane</keyword>
<gene>
    <name evidence="11" type="primary">wbaP</name>
    <name evidence="11" type="ORF">WOB96_04415</name>
</gene>
<protein>
    <submittedName>
        <fullName evidence="11">Undecaprenyl-phosphate galactose phosphotransferase WbaP</fullName>
    </submittedName>
</protein>
<evidence type="ECO:0000256" key="1">
    <source>
        <dbReference type="ARBA" id="ARBA00004141"/>
    </source>
</evidence>
<feature type="transmembrane region" description="Helical" evidence="9">
    <location>
        <begin position="105"/>
        <end position="123"/>
    </location>
</feature>
<organism evidence="11 12">
    <name type="scientific">Thermithiobacillus plumbiphilus</name>
    <dbReference type="NCBI Taxonomy" id="1729899"/>
    <lineage>
        <taxon>Bacteria</taxon>
        <taxon>Pseudomonadati</taxon>
        <taxon>Pseudomonadota</taxon>
        <taxon>Acidithiobacillia</taxon>
        <taxon>Acidithiobacillales</taxon>
        <taxon>Thermithiobacillaceae</taxon>
        <taxon>Thermithiobacillus</taxon>
    </lineage>
</organism>
<dbReference type="NCBIfam" id="TIGR03025">
    <property type="entry name" value="EPS_sugtrans"/>
    <property type="match status" value="1"/>
</dbReference>
<sequence length="504" mass="57446">MSNIAVSRQPTFRTFMLSTHAAKVLLLLGDLFALSLAFFLGRMGYWVWNGTSFMELSTAFVEWWGNKGELRSLLFVLLSGIAIAWFLAFGHYSQRRPFWDELQQILKVIVTLAIIDAALGFVGKWEFSRAWMISTWLLALLLIPLIRVQIKKALIRLGGWVRPTVVIGAGQNARDAAAALWSEPLLGFDVIGFLAVAPKPGENANALPEYMEVNGHRIPVIILGDDPELTLERLGNPHVVVALNFRASYENQELLQRLSLRHHDINIVPPISGLPLMGMEVTHFFRHEVLLLRVRNNLSRSGAQFLKRSFDVITSGLLLLLLSPVIGFIIWQIRREDAGPAFLRQERVGRNGQLFKCLKFRSMVENADEVLAQWLQERPEIREEYSRNFKLKNDPRVTRVGKWIRATSLDELPQLWNVFIGEMSLVGPRPLLARELPDYGDSINMYKEARPGITGVWQVSGRSETTFTDRINLDAWYVKNWCLWYDIVVLLKTVQVVLARKGAY</sequence>
<feature type="transmembrane region" description="Helical" evidence="9">
    <location>
        <begin position="129"/>
        <end position="146"/>
    </location>
</feature>
<evidence type="ECO:0000256" key="7">
    <source>
        <dbReference type="ARBA" id="ARBA00022989"/>
    </source>
</evidence>
<keyword evidence="12" id="KW-1185">Reference proteome</keyword>
<dbReference type="InterPro" id="IPR017472">
    <property type="entry name" value="Undecaprenyl-P_galact_Ptfrase"/>
</dbReference>
<evidence type="ECO:0000256" key="5">
    <source>
        <dbReference type="ARBA" id="ARBA00022679"/>
    </source>
</evidence>
<dbReference type="NCBIfam" id="TIGR03022">
    <property type="entry name" value="WbaP_sugtrans"/>
    <property type="match status" value="1"/>
</dbReference>
<dbReference type="EMBL" id="JBBPCO010000003">
    <property type="protein sequence ID" value="MEK8089003.1"/>
    <property type="molecule type" value="Genomic_DNA"/>
</dbReference>
<dbReference type="Pfam" id="PF02397">
    <property type="entry name" value="Bac_transf"/>
    <property type="match status" value="1"/>
</dbReference>
<keyword evidence="5" id="KW-0808">Transferase</keyword>
<dbReference type="Pfam" id="PF13727">
    <property type="entry name" value="CoA_binding_3"/>
    <property type="match status" value="1"/>
</dbReference>
<dbReference type="RefSeq" id="WP_341370069.1">
    <property type="nucleotide sequence ID" value="NZ_JBBPCO010000003.1"/>
</dbReference>
<feature type="domain" description="Bacterial sugar transferase" evidence="10">
    <location>
        <begin position="307"/>
        <end position="498"/>
    </location>
</feature>
<evidence type="ECO:0000256" key="2">
    <source>
        <dbReference type="ARBA" id="ARBA00004236"/>
    </source>
</evidence>
<dbReference type="PANTHER" id="PTHR30576">
    <property type="entry name" value="COLANIC BIOSYNTHESIS UDP-GLUCOSE LIPID CARRIER TRANSFERASE"/>
    <property type="match status" value="1"/>
</dbReference>
<name>A0ABU9D623_9PROT</name>
<evidence type="ECO:0000256" key="9">
    <source>
        <dbReference type="SAM" id="Phobius"/>
    </source>
</evidence>
<dbReference type="InterPro" id="IPR003362">
    <property type="entry name" value="Bact_transf"/>
</dbReference>
<dbReference type="Proteomes" id="UP001446205">
    <property type="component" value="Unassembled WGS sequence"/>
</dbReference>
<dbReference type="Gene3D" id="3.40.50.720">
    <property type="entry name" value="NAD(P)-binding Rossmann-like Domain"/>
    <property type="match status" value="1"/>
</dbReference>
<feature type="transmembrane region" description="Helical" evidence="9">
    <location>
        <begin position="310"/>
        <end position="331"/>
    </location>
</feature>
<evidence type="ECO:0000313" key="11">
    <source>
        <dbReference type="EMBL" id="MEK8089003.1"/>
    </source>
</evidence>
<accession>A0ABU9D623</accession>
<evidence type="ECO:0000313" key="12">
    <source>
        <dbReference type="Proteomes" id="UP001446205"/>
    </source>
</evidence>
<reference evidence="11 12" key="1">
    <citation type="submission" date="2024-04" db="EMBL/GenBank/DDBJ databases">
        <authorList>
            <person name="Abashina T."/>
            <person name="Shaikin A."/>
        </authorList>
    </citation>
    <scope>NUCLEOTIDE SEQUENCE [LARGE SCALE GENOMIC DNA]</scope>
    <source>
        <strain evidence="11 12">AAFK</strain>
    </source>
</reference>
<comment type="similarity">
    <text evidence="3">Belongs to the bacterial sugar transferase family.</text>
</comment>
<dbReference type="PANTHER" id="PTHR30576:SF4">
    <property type="entry name" value="UNDECAPRENYL-PHOSPHATE GALACTOSE PHOSPHOTRANSFERASE"/>
    <property type="match status" value="1"/>
</dbReference>
<keyword evidence="7 9" id="KW-1133">Transmembrane helix</keyword>
<dbReference type="InterPro" id="IPR017475">
    <property type="entry name" value="EPS_sugar_tfrase"/>
</dbReference>
<keyword evidence="6 9" id="KW-0812">Transmembrane</keyword>
<proteinExistence type="inferred from homology"/>
<evidence type="ECO:0000256" key="3">
    <source>
        <dbReference type="ARBA" id="ARBA00006464"/>
    </source>
</evidence>
<evidence type="ECO:0000256" key="4">
    <source>
        <dbReference type="ARBA" id="ARBA00022475"/>
    </source>
</evidence>
<feature type="transmembrane region" description="Helical" evidence="9">
    <location>
        <begin position="21"/>
        <end position="48"/>
    </location>
</feature>